<dbReference type="RefSeq" id="WP_211534645.1">
    <property type="nucleotide sequence ID" value="NZ_JAGSSV010000001.1"/>
</dbReference>
<evidence type="ECO:0000259" key="9">
    <source>
        <dbReference type="SMART" id="SM00977"/>
    </source>
</evidence>
<dbReference type="HAMAP" id="MF_01161">
    <property type="entry name" value="tRNA_Ile_lys_synt"/>
    <property type="match status" value="1"/>
</dbReference>
<evidence type="ECO:0000256" key="8">
    <source>
        <dbReference type="HAMAP-Rule" id="MF_01161"/>
    </source>
</evidence>
<dbReference type="Gene3D" id="3.40.50.620">
    <property type="entry name" value="HUPs"/>
    <property type="match status" value="1"/>
</dbReference>
<comment type="catalytic activity">
    <reaction evidence="7 8">
        <text>cytidine(34) in tRNA(Ile2) + L-lysine + ATP = lysidine(34) in tRNA(Ile2) + AMP + diphosphate + H(+)</text>
        <dbReference type="Rhea" id="RHEA:43744"/>
        <dbReference type="Rhea" id="RHEA-COMP:10625"/>
        <dbReference type="Rhea" id="RHEA-COMP:10670"/>
        <dbReference type="ChEBI" id="CHEBI:15378"/>
        <dbReference type="ChEBI" id="CHEBI:30616"/>
        <dbReference type="ChEBI" id="CHEBI:32551"/>
        <dbReference type="ChEBI" id="CHEBI:33019"/>
        <dbReference type="ChEBI" id="CHEBI:82748"/>
        <dbReference type="ChEBI" id="CHEBI:83665"/>
        <dbReference type="ChEBI" id="CHEBI:456215"/>
        <dbReference type="EC" id="6.3.4.19"/>
    </reaction>
</comment>
<evidence type="ECO:0000256" key="1">
    <source>
        <dbReference type="ARBA" id="ARBA00004496"/>
    </source>
</evidence>
<dbReference type="InterPro" id="IPR012094">
    <property type="entry name" value="tRNA_Ile_lys_synt"/>
</dbReference>
<comment type="domain">
    <text evidence="8">The N-terminal region contains the highly conserved SGGXDS motif, predicted to be a P-loop motif involved in ATP binding.</text>
</comment>
<evidence type="ECO:0000256" key="3">
    <source>
        <dbReference type="ARBA" id="ARBA00022598"/>
    </source>
</evidence>
<sequence length="444" mass="50757">MAYSEVAPLVSPSSLQFNPAWIDALFSPGQQVYLGFSGGVDSHVLLHALVAQLSESQIHQLTAIHVHHGLSESADDWVVHCESVCHSLGIRFIAKRVILQEQASVEEAARNARYQAFQSIMTNDGVLLLAHHRGDQAETVLFRLLRGTGGKGLSGIPEQRVFAGSEARLVRPFLTLDKQVLQDYAQQHHLCWVEDESNEDERFTRNFLRQGVIPVLKTRFPQMEQQISVTAQRIAADYRILAGFANQQLDQWCDEYAGLPLRFVVEKPREERLFWLRYFLLRWDISLPHSQLGSIDGMFLSAEDKQPEFAFSHGRLMRHQHVLYLLPSDQCVVLGGLAEGIALERSFDRVVLISTQTKTDQDNQDCELRSRPQGASLVMPNGKTRKLKKWLNDQQIPSWWRDHLPYVFQGDTLIAIGDLWRHPDWQGELRWQRSPDLPWITKSV</sequence>
<dbReference type="InterPro" id="IPR012795">
    <property type="entry name" value="tRNA_Ile_lys_synt_N"/>
</dbReference>
<evidence type="ECO:0000256" key="6">
    <source>
        <dbReference type="ARBA" id="ARBA00022840"/>
    </source>
</evidence>
<reference evidence="11" key="2">
    <citation type="submission" date="2023-07" db="EMBL/GenBank/DDBJ databases">
        <title>Marinomonas vulgaris A79, complete genome.</title>
        <authorList>
            <person name="Ying J.-J."/>
        </authorList>
    </citation>
    <scope>NUCLEOTIDE SEQUENCE [LARGE SCALE GENOMIC DNA]</scope>
    <source>
        <strain evidence="11">A79</strain>
    </source>
</reference>
<comment type="caution">
    <text evidence="10">The sequence shown here is derived from an EMBL/GenBank/DDBJ whole genome shotgun (WGS) entry which is preliminary data.</text>
</comment>
<protein>
    <recommendedName>
        <fullName evidence="8">tRNA(Ile)-lysidine synthase</fullName>
        <ecNumber evidence="8">6.3.4.19</ecNumber>
    </recommendedName>
    <alternativeName>
        <fullName evidence="8">tRNA(Ile)-2-lysyl-cytidine synthase</fullName>
    </alternativeName>
    <alternativeName>
        <fullName evidence="8">tRNA(Ile)-lysidine synthetase</fullName>
    </alternativeName>
</protein>
<dbReference type="InterPro" id="IPR012796">
    <property type="entry name" value="Lysidine-tRNA-synth_C"/>
</dbReference>
<organism evidence="10 11">
    <name type="scientific">Marinomonas vulgaris</name>
    <dbReference type="NCBI Taxonomy" id="2823372"/>
    <lineage>
        <taxon>Bacteria</taxon>
        <taxon>Pseudomonadati</taxon>
        <taxon>Pseudomonadota</taxon>
        <taxon>Gammaproteobacteria</taxon>
        <taxon>Oceanospirillales</taxon>
        <taxon>Oceanospirillaceae</taxon>
        <taxon>Marinomonas</taxon>
    </lineage>
</organism>
<keyword evidence="3 8" id="KW-0436">Ligase</keyword>
<gene>
    <name evidence="8 10" type="primary">tilS</name>
    <name evidence="10" type="ORF">J9B83_00150</name>
</gene>
<evidence type="ECO:0000256" key="4">
    <source>
        <dbReference type="ARBA" id="ARBA00022694"/>
    </source>
</evidence>
<keyword evidence="6 8" id="KW-0067">ATP-binding</keyword>
<comment type="function">
    <text evidence="8">Ligates lysine onto the cytidine present at position 34 of the AUA codon-specific tRNA(Ile) that contains the anticodon CAU, in an ATP-dependent manner. Cytidine is converted to lysidine, thus changing the amino acid specificity of the tRNA from methionine to isoleucine.</text>
</comment>
<evidence type="ECO:0000256" key="7">
    <source>
        <dbReference type="ARBA" id="ARBA00048539"/>
    </source>
</evidence>
<dbReference type="Pfam" id="PF01171">
    <property type="entry name" value="ATP_bind_3"/>
    <property type="match status" value="1"/>
</dbReference>
<dbReference type="EC" id="6.3.4.19" evidence="8"/>
<dbReference type="EMBL" id="JAGSSV010000001">
    <property type="protein sequence ID" value="MBR7887332.1"/>
    <property type="molecule type" value="Genomic_DNA"/>
</dbReference>
<name>A0ABS5H7B3_9GAMM</name>
<dbReference type="InterPro" id="IPR014729">
    <property type="entry name" value="Rossmann-like_a/b/a_fold"/>
</dbReference>
<keyword evidence="11" id="KW-1185">Reference proteome</keyword>
<dbReference type="GO" id="GO:0032267">
    <property type="term" value="F:tRNA(Ile)-lysidine synthase activity"/>
    <property type="evidence" value="ECO:0007669"/>
    <property type="project" value="UniProtKB-EC"/>
</dbReference>
<dbReference type="Proteomes" id="UP000679722">
    <property type="component" value="Unassembled WGS sequence"/>
</dbReference>
<keyword evidence="5 8" id="KW-0547">Nucleotide-binding</keyword>
<dbReference type="NCBIfam" id="TIGR02432">
    <property type="entry name" value="lysidine_TilS_N"/>
    <property type="match status" value="1"/>
</dbReference>
<comment type="subcellular location">
    <subcellularLocation>
        <location evidence="1 8">Cytoplasm</location>
    </subcellularLocation>
</comment>
<keyword evidence="4 8" id="KW-0819">tRNA processing</keyword>
<evidence type="ECO:0000256" key="5">
    <source>
        <dbReference type="ARBA" id="ARBA00022741"/>
    </source>
</evidence>
<dbReference type="InterPro" id="IPR011063">
    <property type="entry name" value="TilS/TtcA_N"/>
</dbReference>
<dbReference type="SUPFAM" id="SSF56037">
    <property type="entry name" value="PheT/TilS domain"/>
    <property type="match status" value="1"/>
</dbReference>
<evidence type="ECO:0000313" key="10">
    <source>
        <dbReference type="EMBL" id="MBR7887332.1"/>
    </source>
</evidence>
<dbReference type="PANTHER" id="PTHR43033:SF1">
    <property type="entry name" value="TRNA(ILE)-LYSIDINE SYNTHASE-RELATED"/>
    <property type="match status" value="1"/>
</dbReference>
<dbReference type="SMART" id="SM00977">
    <property type="entry name" value="TilS_C"/>
    <property type="match status" value="1"/>
</dbReference>
<evidence type="ECO:0000313" key="11">
    <source>
        <dbReference type="Proteomes" id="UP000679722"/>
    </source>
</evidence>
<dbReference type="NCBIfam" id="TIGR02433">
    <property type="entry name" value="lysidine_TilS_C"/>
    <property type="match status" value="1"/>
</dbReference>
<evidence type="ECO:0000256" key="2">
    <source>
        <dbReference type="ARBA" id="ARBA00022490"/>
    </source>
</evidence>
<feature type="binding site" evidence="8">
    <location>
        <begin position="37"/>
        <end position="42"/>
    </location>
    <ligand>
        <name>ATP</name>
        <dbReference type="ChEBI" id="CHEBI:30616"/>
    </ligand>
</feature>
<dbReference type="Pfam" id="PF11734">
    <property type="entry name" value="TilS_C"/>
    <property type="match status" value="1"/>
</dbReference>
<reference evidence="10 11" key="1">
    <citation type="submission" date="2021-04" db="EMBL/GenBank/DDBJ databases">
        <authorList>
            <person name="Sun C."/>
        </authorList>
    </citation>
    <scope>NUCLEOTIDE SEQUENCE [LARGE SCALE GENOMIC DNA]</scope>
    <source>
        <strain evidence="10 11">A79</strain>
    </source>
</reference>
<dbReference type="SUPFAM" id="SSF52402">
    <property type="entry name" value="Adenine nucleotide alpha hydrolases-like"/>
    <property type="match status" value="1"/>
</dbReference>
<dbReference type="CDD" id="cd01992">
    <property type="entry name" value="TilS_N"/>
    <property type="match status" value="1"/>
</dbReference>
<keyword evidence="2 8" id="KW-0963">Cytoplasm</keyword>
<proteinExistence type="inferred from homology"/>
<dbReference type="SUPFAM" id="SSF82829">
    <property type="entry name" value="MesJ substrate recognition domain-like"/>
    <property type="match status" value="1"/>
</dbReference>
<comment type="similarity">
    <text evidence="8">Belongs to the tRNA(Ile)-lysidine synthase family.</text>
</comment>
<feature type="domain" description="Lysidine-tRNA(Ile) synthetase C-terminal" evidence="9">
    <location>
        <begin position="366"/>
        <end position="439"/>
    </location>
</feature>
<dbReference type="PANTHER" id="PTHR43033">
    <property type="entry name" value="TRNA(ILE)-LYSIDINE SYNTHASE-RELATED"/>
    <property type="match status" value="1"/>
</dbReference>
<accession>A0ABS5H7B3</accession>